<dbReference type="Pfam" id="PF10604">
    <property type="entry name" value="Polyketide_cyc2"/>
    <property type="match status" value="1"/>
</dbReference>
<dbReference type="InterPro" id="IPR019587">
    <property type="entry name" value="Polyketide_cyclase/dehydratase"/>
</dbReference>
<accession>W9XD00</accession>
<keyword evidence="2" id="KW-1185">Reference proteome</keyword>
<sequence>MGSPALDYDSRKGLIEICELVETIERPIEMVWSVISAFGAIKTWMPGIETCYVREDKPQPPTYGATRAVANLGIVMEETLEIWDLKEHFISYRLQDGGPWPIKGCRGSIRLRKLDADKTEVTWRADAAEVSSEAIAD</sequence>
<dbReference type="GeneID" id="19193632"/>
<feature type="non-terminal residue" evidence="1">
    <location>
        <position position="137"/>
    </location>
</feature>
<dbReference type="HOGENOM" id="CLU_106645_2_0_1"/>
<proteinExistence type="predicted"/>
<name>W9XD00_9EURO</name>
<reference evidence="1 2" key="1">
    <citation type="submission" date="2013-03" db="EMBL/GenBank/DDBJ databases">
        <title>The Genome Sequence of Cladophialophora psammophila CBS 110553.</title>
        <authorList>
            <consortium name="The Broad Institute Genomics Platform"/>
            <person name="Cuomo C."/>
            <person name="de Hoog S."/>
            <person name="Gorbushina A."/>
            <person name="Walker B."/>
            <person name="Young S.K."/>
            <person name="Zeng Q."/>
            <person name="Gargeya S."/>
            <person name="Fitzgerald M."/>
            <person name="Haas B."/>
            <person name="Abouelleil A."/>
            <person name="Allen A.W."/>
            <person name="Alvarado L."/>
            <person name="Arachchi H.M."/>
            <person name="Berlin A.M."/>
            <person name="Chapman S.B."/>
            <person name="Gainer-Dewar J."/>
            <person name="Goldberg J."/>
            <person name="Griggs A."/>
            <person name="Gujja S."/>
            <person name="Hansen M."/>
            <person name="Howarth C."/>
            <person name="Imamovic A."/>
            <person name="Ireland A."/>
            <person name="Larimer J."/>
            <person name="McCowan C."/>
            <person name="Murphy C."/>
            <person name="Pearson M."/>
            <person name="Poon T.W."/>
            <person name="Priest M."/>
            <person name="Roberts A."/>
            <person name="Saif S."/>
            <person name="Shea T."/>
            <person name="Sisk P."/>
            <person name="Sykes S."/>
            <person name="Wortman J."/>
            <person name="Nusbaum C."/>
            <person name="Birren B."/>
        </authorList>
    </citation>
    <scope>NUCLEOTIDE SEQUENCE [LARGE SCALE GENOMIC DNA]</scope>
    <source>
        <strain evidence="1 2">CBS 110553</strain>
    </source>
</reference>
<dbReference type="Gene3D" id="3.30.530.20">
    <property type="match status" value="1"/>
</dbReference>
<dbReference type="PANTHER" id="PTHR39332:SF7">
    <property type="entry name" value="SRPBCC FAMILY PROTEIN"/>
    <property type="match status" value="1"/>
</dbReference>
<dbReference type="InterPro" id="IPR023393">
    <property type="entry name" value="START-like_dom_sf"/>
</dbReference>
<dbReference type="OrthoDB" id="4436220at2759"/>
<dbReference type="AlphaFoldDB" id="W9XD00"/>
<dbReference type="SUPFAM" id="SSF55961">
    <property type="entry name" value="Bet v1-like"/>
    <property type="match status" value="1"/>
</dbReference>
<dbReference type="PANTHER" id="PTHR39332">
    <property type="entry name" value="BLL4707 PROTEIN"/>
    <property type="match status" value="1"/>
</dbReference>
<evidence type="ECO:0008006" key="3">
    <source>
        <dbReference type="Google" id="ProtNLM"/>
    </source>
</evidence>
<organism evidence="1 2">
    <name type="scientific">Cladophialophora psammophila CBS 110553</name>
    <dbReference type="NCBI Taxonomy" id="1182543"/>
    <lineage>
        <taxon>Eukaryota</taxon>
        <taxon>Fungi</taxon>
        <taxon>Dikarya</taxon>
        <taxon>Ascomycota</taxon>
        <taxon>Pezizomycotina</taxon>
        <taxon>Eurotiomycetes</taxon>
        <taxon>Chaetothyriomycetidae</taxon>
        <taxon>Chaetothyriales</taxon>
        <taxon>Herpotrichiellaceae</taxon>
        <taxon>Cladophialophora</taxon>
    </lineage>
</organism>
<evidence type="ECO:0000313" key="2">
    <source>
        <dbReference type="Proteomes" id="UP000019471"/>
    </source>
</evidence>
<protein>
    <recommendedName>
        <fullName evidence="3">Coenzyme Q-binding protein COQ10 START domain-containing protein</fullName>
    </recommendedName>
</protein>
<comment type="caution">
    <text evidence="1">The sequence shown here is derived from an EMBL/GenBank/DDBJ whole genome shotgun (WGS) entry which is preliminary data.</text>
</comment>
<dbReference type="RefSeq" id="XP_007747705.1">
    <property type="nucleotide sequence ID" value="XM_007749515.1"/>
</dbReference>
<dbReference type="CDD" id="cd07821">
    <property type="entry name" value="PYR_PYL_RCAR_like"/>
    <property type="match status" value="1"/>
</dbReference>
<evidence type="ECO:0000313" key="1">
    <source>
        <dbReference type="EMBL" id="EXJ68319.1"/>
    </source>
</evidence>
<gene>
    <name evidence="1" type="ORF">A1O5_08934</name>
</gene>
<dbReference type="Proteomes" id="UP000019471">
    <property type="component" value="Unassembled WGS sequence"/>
</dbReference>
<dbReference type="EMBL" id="AMGX01000014">
    <property type="protein sequence ID" value="EXJ68319.1"/>
    <property type="molecule type" value="Genomic_DNA"/>
</dbReference>
<dbReference type="eggNOG" id="ENOG502SNXH">
    <property type="taxonomic scope" value="Eukaryota"/>
</dbReference>